<dbReference type="FunFam" id="1.10.8.60:FF:000015">
    <property type="entry name" value="vacuolar protein sorting-associated protein 4A"/>
    <property type="match status" value="1"/>
</dbReference>
<gene>
    <name evidence="5" type="ORF">QN277_001081</name>
</gene>
<evidence type="ECO:0000256" key="1">
    <source>
        <dbReference type="ARBA" id="ARBA00022741"/>
    </source>
</evidence>
<dbReference type="PANTHER" id="PTHR23074">
    <property type="entry name" value="AAA DOMAIN-CONTAINING"/>
    <property type="match status" value="1"/>
</dbReference>
<dbReference type="InterPro" id="IPR015415">
    <property type="entry name" value="Spast_Vps4_C"/>
</dbReference>
<dbReference type="GO" id="GO:0007033">
    <property type="term" value="P:vacuole organization"/>
    <property type="evidence" value="ECO:0007669"/>
    <property type="project" value="TreeGrafter"/>
</dbReference>
<keyword evidence="1" id="KW-0547">Nucleotide-binding</keyword>
<dbReference type="AlphaFoldDB" id="A0AAE1N933"/>
<evidence type="ECO:0000259" key="3">
    <source>
        <dbReference type="Pfam" id="PF09336"/>
    </source>
</evidence>
<feature type="domain" description="Spastin/Vps4 C-terminal" evidence="3">
    <location>
        <begin position="62"/>
        <end position="115"/>
    </location>
</feature>
<feature type="domain" description="AAA ATPase AAA+ lid" evidence="4">
    <location>
        <begin position="17"/>
        <end position="51"/>
    </location>
</feature>
<dbReference type="PANTHER" id="PTHR23074:SF159">
    <property type="entry name" value="PROTEIN SUPPRESSOR OF K(+) TRANSPORT GROWTH DEFECT 1"/>
    <property type="match status" value="1"/>
</dbReference>
<accession>A0AAE1N933</accession>
<evidence type="ECO:0000259" key="4">
    <source>
        <dbReference type="Pfam" id="PF17862"/>
    </source>
</evidence>
<keyword evidence="6" id="KW-1185">Reference proteome</keyword>
<dbReference type="Proteomes" id="UP001293593">
    <property type="component" value="Unassembled WGS sequence"/>
</dbReference>
<reference evidence="5" key="1">
    <citation type="submission" date="2023-10" db="EMBL/GenBank/DDBJ databases">
        <title>Chromosome-level genome of the transformable northern wattle, Acacia crassicarpa.</title>
        <authorList>
            <person name="Massaro I."/>
            <person name="Sinha N.R."/>
            <person name="Poethig S."/>
            <person name="Leichty A.R."/>
        </authorList>
    </citation>
    <scope>NUCLEOTIDE SEQUENCE</scope>
    <source>
        <strain evidence="5">Acra3RX</strain>
        <tissue evidence="5">Leaf</tissue>
    </source>
</reference>
<dbReference type="Pfam" id="PF09336">
    <property type="entry name" value="Vps4_C"/>
    <property type="match status" value="1"/>
</dbReference>
<name>A0AAE1N933_9FABA</name>
<dbReference type="InterPro" id="IPR041569">
    <property type="entry name" value="AAA_lid_3"/>
</dbReference>
<evidence type="ECO:0000256" key="2">
    <source>
        <dbReference type="ARBA" id="ARBA00022840"/>
    </source>
</evidence>
<evidence type="ECO:0000313" key="6">
    <source>
        <dbReference type="Proteomes" id="UP001293593"/>
    </source>
</evidence>
<dbReference type="GO" id="GO:0016197">
    <property type="term" value="P:endosomal transport"/>
    <property type="evidence" value="ECO:0007669"/>
    <property type="project" value="TreeGrafter"/>
</dbReference>
<evidence type="ECO:0000313" key="5">
    <source>
        <dbReference type="EMBL" id="KAK4284221.1"/>
    </source>
</evidence>
<proteinExistence type="predicted"/>
<protein>
    <submittedName>
        <fullName evidence="5">Uncharacterized protein</fullName>
    </submittedName>
</protein>
<comment type="caution">
    <text evidence="5">The sequence shown here is derived from an EMBL/GenBank/DDBJ whole genome shotgun (WGS) entry which is preliminary data.</text>
</comment>
<organism evidence="5 6">
    <name type="scientific">Acacia crassicarpa</name>
    <name type="common">northern wattle</name>
    <dbReference type="NCBI Taxonomy" id="499986"/>
    <lineage>
        <taxon>Eukaryota</taxon>
        <taxon>Viridiplantae</taxon>
        <taxon>Streptophyta</taxon>
        <taxon>Embryophyta</taxon>
        <taxon>Tracheophyta</taxon>
        <taxon>Spermatophyta</taxon>
        <taxon>Magnoliopsida</taxon>
        <taxon>eudicotyledons</taxon>
        <taxon>Gunneridae</taxon>
        <taxon>Pentapetalae</taxon>
        <taxon>rosids</taxon>
        <taxon>fabids</taxon>
        <taxon>Fabales</taxon>
        <taxon>Fabaceae</taxon>
        <taxon>Caesalpinioideae</taxon>
        <taxon>mimosoid clade</taxon>
        <taxon>Acacieae</taxon>
        <taxon>Acacia</taxon>
    </lineage>
</organism>
<dbReference type="InterPro" id="IPR050304">
    <property type="entry name" value="MT-severing_AAA_ATPase"/>
</dbReference>
<keyword evidence="2" id="KW-0067">ATP-binding</keyword>
<dbReference type="GO" id="GO:0005524">
    <property type="term" value="F:ATP binding"/>
    <property type="evidence" value="ECO:0007669"/>
    <property type="project" value="UniProtKB-KW"/>
</dbReference>
<dbReference type="GO" id="GO:0016887">
    <property type="term" value="F:ATP hydrolysis activity"/>
    <property type="evidence" value="ECO:0007669"/>
    <property type="project" value="TreeGrafter"/>
</dbReference>
<dbReference type="Pfam" id="PF17862">
    <property type="entry name" value="AAA_lid_3"/>
    <property type="match status" value="1"/>
</dbReference>
<sequence length="118" mass="13507">MFKVHLGDTPHNLRESDFEHLARKTVGFSGSDISVCVKDILFEPVRKTQDAMYFFRSPEGMWIPCGPKQQGAVLFDKILPPPIIRTDFDKVLARQRPTVSKADLEVHERFTKEFGEEG</sequence>
<dbReference type="Gene3D" id="1.10.8.60">
    <property type="match status" value="1"/>
</dbReference>
<dbReference type="EMBL" id="JAWXYG010000001">
    <property type="protein sequence ID" value="KAK4284221.1"/>
    <property type="molecule type" value="Genomic_DNA"/>
</dbReference>